<dbReference type="InterPro" id="IPR037069">
    <property type="entry name" value="AcylCoA_DH/ox_N_sf"/>
</dbReference>
<dbReference type="InterPro" id="IPR036250">
    <property type="entry name" value="AcylCo_DH-like_C"/>
</dbReference>
<dbReference type="EMBL" id="CP063196">
    <property type="protein sequence ID" value="UOE20736.1"/>
    <property type="molecule type" value="Genomic_DNA"/>
</dbReference>
<protein>
    <submittedName>
        <fullName evidence="5">Acyl-CoA dehydrogenase family protein</fullName>
    </submittedName>
</protein>
<dbReference type="Gene3D" id="1.20.140.10">
    <property type="entry name" value="Butyryl-CoA Dehydrogenase, subunit A, domain 3"/>
    <property type="match status" value="1"/>
</dbReference>
<dbReference type="AlphaFoldDB" id="A0AA97LZA4"/>
<accession>A0AA97LZA4</accession>
<sequence length="405" mass="44332">MNAPASPSTGPATPHGGADIPNSFDEILDAVRRLQPVLREQSARIERHRSLPEDVVHLLRGAGVFRAAMPEEWGGPGLTSIEQARIVEAVAYGDTSAGWCVMIGMDSGIYSGFLAEEAARKLYPSLDLAQSGWIYPHGRAERTAGGYLVSGRWRFGSGITHCDVLAAGCTVHGPDGQPVIDEETGEPEWRIALASPDAYELVDTWHTTGLAGSGSFDYRVDGLFVPEEHTFSFHRPVRTGPLHDAPDAILRKMSGVPLGMARAALDHVRGMAPGRSDRETKTPWTADYRVQQTVAELEMELLAAREAVYATLERQWEALERGADRDADSRVETVLARYNAFRTARRIVHRLYDLVGGAAVYRDTSPLDRWLRDATTMCQHAVAQESILQLTGNVLLGGRSSSPFF</sequence>
<gene>
    <name evidence="5" type="ORF">NI17_005920</name>
</gene>
<feature type="domain" description="Acyl-CoA dehydrogenase/oxidase N-terminal" evidence="3">
    <location>
        <begin position="27"/>
        <end position="108"/>
    </location>
</feature>
<dbReference type="GO" id="GO:0050660">
    <property type="term" value="F:flavin adenine dinucleotide binding"/>
    <property type="evidence" value="ECO:0007669"/>
    <property type="project" value="InterPro"/>
</dbReference>
<proteinExistence type="predicted"/>
<dbReference type="SUPFAM" id="SSF47203">
    <property type="entry name" value="Acyl-CoA dehydrogenase C-terminal domain-like"/>
    <property type="match status" value="1"/>
</dbReference>
<evidence type="ECO:0000313" key="6">
    <source>
        <dbReference type="Proteomes" id="UP000265719"/>
    </source>
</evidence>
<evidence type="ECO:0000256" key="1">
    <source>
        <dbReference type="ARBA" id="ARBA00023002"/>
    </source>
</evidence>
<evidence type="ECO:0000256" key="2">
    <source>
        <dbReference type="SAM" id="MobiDB-lite"/>
    </source>
</evidence>
<keyword evidence="1" id="KW-0560">Oxidoreductase</keyword>
<dbReference type="Pfam" id="PF08028">
    <property type="entry name" value="Acyl-CoA_dh_2"/>
    <property type="match status" value="1"/>
</dbReference>
<dbReference type="SUPFAM" id="SSF56645">
    <property type="entry name" value="Acyl-CoA dehydrogenase NM domain-like"/>
    <property type="match status" value="1"/>
</dbReference>
<name>A0AA97LZA4_9ACTN</name>
<dbReference type="GO" id="GO:0003995">
    <property type="term" value="F:acyl-CoA dehydrogenase activity"/>
    <property type="evidence" value="ECO:0007669"/>
    <property type="project" value="TreeGrafter"/>
</dbReference>
<dbReference type="Gene3D" id="2.40.110.10">
    <property type="entry name" value="Butyryl-CoA Dehydrogenase, subunit A, domain 2"/>
    <property type="match status" value="1"/>
</dbReference>
<organism evidence="5 6">
    <name type="scientific">Thermobifida halotolerans</name>
    <dbReference type="NCBI Taxonomy" id="483545"/>
    <lineage>
        <taxon>Bacteria</taxon>
        <taxon>Bacillati</taxon>
        <taxon>Actinomycetota</taxon>
        <taxon>Actinomycetes</taxon>
        <taxon>Streptosporangiales</taxon>
        <taxon>Nocardiopsidaceae</taxon>
        <taxon>Thermobifida</taxon>
    </lineage>
</organism>
<dbReference type="InterPro" id="IPR013107">
    <property type="entry name" value="Acyl-CoA_DH_C"/>
</dbReference>
<dbReference type="PIRSF" id="PIRSF016578">
    <property type="entry name" value="HsaA"/>
    <property type="match status" value="1"/>
</dbReference>
<dbReference type="InterPro" id="IPR009100">
    <property type="entry name" value="AcylCoA_DH/oxidase_NM_dom_sf"/>
</dbReference>
<evidence type="ECO:0000259" key="3">
    <source>
        <dbReference type="Pfam" id="PF02771"/>
    </source>
</evidence>
<dbReference type="Pfam" id="PF02771">
    <property type="entry name" value="Acyl-CoA_dh_N"/>
    <property type="match status" value="1"/>
</dbReference>
<evidence type="ECO:0000259" key="4">
    <source>
        <dbReference type="Pfam" id="PF08028"/>
    </source>
</evidence>
<dbReference type="RefSeq" id="WP_068692455.1">
    <property type="nucleotide sequence ID" value="NZ_CP063196.1"/>
</dbReference>
<reference evidence="5" key="1">
    <citation type="submission" date="2020-10" db="EMBL/GenBank/DDBJ databases">
        <title>De novo genome project of the cellulose decomposer Thermobifida halotolerans type strain.</title>
        <authorList>
            <person name="Nagy I."/>
            <person name="Horvath B."/>
            <person name="Kukolya J."/>
            <person name="Nagy I."/>
            <person name="Orsini M."/>
        </authorList>
    </citation>
    <scope>NUCLEOTIDE SEQUENCE</scope>
    <source>
        <strain evidence="5">DSM 44931</strain>
    </source>
</reference>
<feature type="compositionally biased region" description="Low complexity" evidence="2">
    <location>
        <begin position="1"/>
        <end position="14"/>
    </location>
</feature>
<dbReference type="PANTHER" id="PTHR43884">
    <property type="entry name" value="ACYL-COA DEHYDROGENASE"/>
    <property type="match status" value="1"/>
</dbReference>
<feature type="domain" description="Acyl-CoA dehydrogenase C-terminal" evidence="4">
    <location>
        <begin position="254"/>
        <end position="384"/>
    </location>
</feature>
<keyword evidence="6" id="KW-1185">Reference proteome</keyword>
<dbReference type="KEGG" id="thao:NI17_005920"/>
<feature type="region of interest" description="Disordered" evidence="2">
    <location>
        <begin position="1"/>
        <end position="21"/>
    </location>
</feature>
<evidence type="ECO:0000313" key="5">
    <source>
        <dbReference type="EMBL" id="UOE20736.1"/>
    </source>
</evidence>
<dbReference type="Gene3D" id="1.10.540.10">
    <property type="entry name" value="Acyl-CoA dehydrogenase/oxidase, N-terminal domain"/>
    <property type="match status" value="1"/>
</dbReference>
<dbReference type="Proteomes" id="UP000265719">
    <property type="component" value="Chromosome"/>
</dbReference>
<dbReference type="InterPro" id="IPR046373">
    <property type="entry name" value="Acyl-CoA_Oxase/DH_mid-dom_sf"/>
</dbReference>
<dbReference type="PANTHER" id="PTHR43884:SF25">
    <property type="entry name" value="ACYL-COA DEHYDROGENASE YDBM-RELATED"/>
    <property type="match status" value="1"/>
</dbReference>
<dbReference type="InterPro" id="IPR013786">
    <property type="entry name" value="AcylCoA_DH/ox_N"/>
</dbReference>